<accession>A0ABU7ZT14</accession>
<evidence type="ECO:0000313" key="5">
    <source>
        <dbReference type="Proteomes" id="UP001380822"/>
    </source>
</evidence>
<name>A0ABU7ZT14_9HYPH</name>
<evidence type="ECO:0000313" key="4">
    <source>
        <dbReference type="EMBL" id="MEH0098171.1"/>
    </source>
</evidence>
<evidence type="ECO:0000259" key="2">
    <source>
        <dbReference type="Pfam" id="PF00534"/>
    </source>
</evidence>
<organism evidence="4 5">
    <name type="scientific">Pannonibacter anstelovis</name>
    <dbReference type="NCBI Taxonomy" id="3121537"/>
    <lineage>
        <taxon>Bacteria</taxon>
        <taxon>Pseudomonadati</taxon>
        <taxon>Pseudomonadota</taxon>
        <taxon>Alphaproteobacteria</taxon>
        <taxon>Hyphomicrobiales</taxon>
        <taxon>Stappiaceae</taxon>
        <taxon>Pannonibacter</taxon>
    </lineage>
</organism>
<evidence type="ECO:0000259" key="3">
    <source>
        <dbReference type="Pfam" id="PF13439"/>
    </source>
</evidence>
<dbReference type="Pfam" id="PF13439">
    <property type="entry name" value="Glyco_transf_4"/>
    <property type="match status" value="1"/>
</dbReference>
<dbReference type="Pfam" id="PF00534">
    <property type="entry name" value="Glycos_transf_1"/>
    <property type="match status" value="1"/>
</dbReference>
<dbReference type="EC" id="2.4.-.-" evidence="4"/>
<reference evidence="4 5" key="1">
    <citation type="submission" date="2024-02" db="EMBL/GenBank/DDBJ databases">
        <title>A new putative Pannonibacter species isolated from two cases of bloodstream infections in paediatric patients.</title>
        <authorList>
            <person name="Castellana S."/>
            <person name="De Laurentiis V."/>
            <person name="Grassi M."/>
            <person name="De Leonardis F."/>
            <person name="Mosca A."/>
            <person name="De Carlo C."/>
            <person name="Sparapano E."/>
            <person name="Ronga L."/>
            <person name="Santacroce L."/>
            <person name="Chironna M."/>
            <person name="De Robertis A."/>
            <person name="Bianco A."/>
            <person name="Del Sambro L."/>
            <person name="Capozzi L."/>
            <person name="Parisi A."/>
        </authorList>
    </citation>
    <scope>NUCLEOTIDE SEQUENCE [LARGE SCALE GENOMIC DNA]</scope>
    <source>
        <strain evidence="4 5">Pt2</strain>
    </source>
</reference>
<proteinExistence type="predicted"/>
<feature type="domain" description="Glycosyltransferase subfamily 4-like N-terminal" evidence="3">
    <location>
        <begin position="76"/>
        <end position="166"/>
    </location>
</feature>
<dbReference type="InterPro" id="IPR001296">
    <property type="entry name" value="Glyco_trans_1"/>
</dbReference>
<dbReference type="EMBL" id="JBAKBE010000012">
    <property type="protein sequence ID" value="MEH0098171.1"/>
    <property type="molecule type" value="Genomic_DNA"/>
</dbReference>
<feature type="domain" description="Glycosyl transferase family 1" evidence="2">
    <location>
        <begin position="181"/>
        <end position="332"/>
    </location>
</feature>
<keyword evidence="1 4" id="KW-0808">Transferase</keyword>
<dbReference type="RefSeq" id="WP_334252859.1">
    <property type="nucleotide sequence ID" value="NZ_JBAKBE010000012.1"/>
</dbReference>
<keyword evidence="4" id="KW-0328">Glycosyltransferase</keyword>
<dbReference type="SUPFAM" id="SSF53756">
    <property type="entry name" value="UDP-Glycosyltransferase/glycogen phosphorylase"/>
    <property type="match status" value="1"/>
</dbReference>
<evidence type="ECO:0000256" key="1">
    <source>
        <dbReference type="ARBA" id="ARBA00022679"/>
    </source>
</evidence>
<dbReference type="InterPro" id="IPR028098">
    <property type="entry name" value="Glyco_trans_4-like_N"/>
</dbReference>
<keyword evidence="5" id="KW-1185">Reference proteome</keyword>
<dbReference type="PANTHER" id="PTHR46401">
    <property type="entry name" value="GLYCOSYLTRANSFERASE WBBK-RELATED"/>
    <property type="match status" value="1"/>
</dbReference>
<dbReference type="CDD" id="cd03801">
    <property type="entry name" value="GT4_PimA-like"/>
    <property type="match status" value="1"/>
</dbReference>
<protein>
    <submittedName>
        <fullName evidence="4">Glycosyltransferase family 4 protein</fullName>
        <ecNumber evidence="4">2.4.-.-</ecNumber>
    </submittedName>
</protein>
<gene>
    <name evidence="4" type="ORF">V6L76_18055</name>
</gene>
<comment type="caution">
    <text evidence="4">The sequence shown here is derived from an EMBL/GenBank/DDBJ whole genome shotgun (WGS) entry which is preliminary data.</text>
</comment>
<dbReference type="Proteomes" id="UP001380822">
    <property type="component" value="Unassembled WGS sequence"/>
</dbReference>
<sequence length="361" mass="38019">MKSEASAPKAPVVFAFPGDLDTPTGGYGYDRRIIAGLRELGRDVKLLELGYGFPFPEQEVLSNAERALEALPDGTLLVVDGLAYALLGAAAARLAPRLTLVCLLHHPLCLESGLDPQTASQLEAAERDALRHAHEVIVTSHATAERVRVLFAVPSAHLHVVEPGTDRAPQAMGSGGPVLRLLAVGSIVPRKGYDVLVEALAGLTQFDWQLEVAGGILDEACHAAILQQIAAYGLEQRITLHGALSSTVLEAAYAAADLFVLASRYEGFGMAFTEALARGLPVIGSGGPAVERSLSGGGGIYVLPGSVEDLREALRRLMTGSALRQQLAAEARAAAERMPDWTEAARQFSDALDAAGIRIPA</sequence>
<dbReference type="PANTHER" id="PTHR46401:SF2">
    <property type="entry name" value="GLYCOSYLTRANSFERASE WBBK-RELATED"/>
    <property type="match status" value="1"/>
</dbReference>
<dbReference type="GO" id="GO:0016757">
    <property type="term" value="F:glycosyltransferase activity"/>
    <property type="evidence" value="ECO:0007669"/>
    <property type="project" value="UniProtKB-KW"/>
</dbReference>
<dbReference type="Gene3D" id="3.40.50.2000">
    <property type="entry name" value="Glycogen Phosphorylase B"/>
    <property type="match status" value="2"/>
</dbReference>